<name>A0ABT9CF13_9BACL</name>
<evidence type="ECO:0000313" key="7">
    <source>
        <dbReference type="EMBL" id="MDO7906281.1"/>
    </source>
</evidence>
<organism evidence="7 8">
    <name type="scientific">Paenibacillus lacisoli</name>
    <dbReference type="NCBI Taxonomy" id="3064525"/>
    <lineage>
        <taxon>Bacteria</taxon>
        <taxon>Bacillati</taxon>
        <taxon>Bacillota</taxon>
        <taxon>Bacilli</taxon>
        <taxon>Bacillales</taxon>
        <taxon>Paenibacillaceae</taxon>
        <taxon>Paenibacillus</taxon>
    </lineage>
</organism>
<dbReference type="PANTHER" id="PTHR43570">
    <property type="entry name" value="ALDEHYDE DEHYDROGENASE"/>
    <property type="match status" value="1"/>
</dbReference>
<dbReference type="Gene3D" id="3.40.605.10">
    <property type="entry name" value="Aldehyde Dehydrogenase, Chain A, domain 1"/>
    <property type="match status" value="1"/>
</dbReference>
<gene>
    <name evidence="7" type="ORF">Q5741_07605</name>
</gene>
<dbReference type="PROSITE" id="PS00687">
    <property type="entry name" value="ALDEHYDE_DEHYDR_GLU"/>
    <property type="match status" value="1"/>
</dbReference>
<dbReference type="CDD" id="cd07136">
    <property type="entry name" value="ALDH_YwdH-P39616"/>
    <property type="match status" value="1"/>
</dbReference>
<dbReference type="InterPro" id="IPR016162">
    <property type="entry name" value="Ald_DH_N"/>
</dbReference>
<comment type="similarity">
    <text evidence="1 3 5">Belongs to the aldehyde dehydrogenase family.</text>
</comment>
<keyword evidence="2 3" id="KW-0560">Oxidoreductase</keyword>
<feature type="domain" description="Aldehyde dehydrogenase" evidence="6">
    <location>
        <begin position="15"/>
        <end position="440"/>
    </location>
</feature>
<reference evidence="7 8" key="1">
    <citation type="submission" date="2023-07" db="EMBL/GenBank/DDBJ databases">
        <title>Paenibacillus sp. JX-17 nov. isolated from soil.</title>
        <authorList>
            <person name="Wan Y."/>
            <person name="Liu B."/>
        </authorList>
    </citation>
    <scope>NUCLEOTIDE SEQUENCE [LARGE SCALE GENOMIC DNA]</scope>
    <source>
        <strain evidence="7 8">JX-17</strain>
    </source>
</reference>
<protein>
    <recommendedName>
        <fullName evidence="3">Aldehyde dehydrogenase</fullName>
    </recommendedName>
</protein>
<evidence type="ECO:0000256" key="4">
    <source>
        <dbReference type="PROSITE-ProRule" id="PRU10007"/>
    </source>
</evidence>
<dbReference type="PIRSF" id="PIRSF036492">
    <property type="entry name" value="ALDH"/>
    <property type="match status" value="1"/>
</dbReference>
<evidence type="ECO:0000256" key="3">
    <source>
        <dbReference type="PIRNR" id="PIRNR036492"/>
    </source>
</evidence>
<dbReference type="InterPro" id="IPR016163">
    <property type="entry name" value="Ald_DH_C"/>
</dbReference>
<dbReference type="InterPro" id="IPR016161">
    <property type="entry name" value="Ald_DH/histidinol_DH"/>
</dbReference>
<dbReference type="InterPro" id="IPR012394">
    <property type="entry name" value="Aldehyde_DH_NAD(P)"/>
</dbReference>
<accession>A0ABT9CF13</accession>
<dbReference type="SUPFAM" id="SSF53720">
    <property type="entry name" value="ALDH-like"/>
    <property type="match status" value="1"/>
</dbReference>
<evidence type="ECO:0000259" key="6">
    <source>
        <dbReference type="Pfam" id="PF00171"/>
    </source>
</evidence>
<feature type="active site" evidence="4">
    <location>
        <position position="222"/>
    </location>
</feature>
<sequence length="470" mass="52434">MNKHGRHPGEWTPPEIEGILAAQKNYFGNRETLDIDFRLRQLNKLRQAILDYEDRLNEALMQDLGKSAFESYATEIGFVLNSIRHTMKHLRSWSKPKRVRTPLVLFPSSSKVMYEPYGSVLIIAPFNYPFQLLIEPLAGAMAAGNCAVVKPSEIVPHVSAVLSEMIGSTFDPAYIRCVEGGVETNTSLIHAPFDYIFFTGSVAVGRIVMEAAARHLVPVTLELGGKSPAIVDQTADLRAAAERIIWGKTLNAGQTCVAPDYLLVHASVKEKLLTEMKQTLVRFYGTSMEDSADYGRIVSDRHWTRLRDILEQDRGGIRYGGSMNPETRYLEPTLLEAAWESASMQDEIFGPILPILTFERLDEVIASVNGRPKPLALYLFTEDLSVEQRVLAGISAGGVSVNDTITHLANPELPFGGVGSSGIGSYHGHRSFVTFSHEKSILKKNSRIRLQLLFPPYTPKKQKFIRRMMK</sequence>
<dbReference type="Gene3D" id="3.40.309.10">
    <property type="entry name" value="Aldehyde Dehydrogenase, Chain A, domain 2"/>
    <property type="match status" value="1"/>
</dbReference>
<dbReference type="EMBL" id="JAUQTB010000003">
    <property type="protein sequence ID" value="MDO7906281.1"/>
    <property type="molecule type" value="Genomic_DNA"/>
</dbReference>
<dbReference type="PANTHER" id="PTHR43570:SF16">
    <property type="entry name" value="ALDEHYDE DEHYDROGENASE TYPE III, ISOFORM Q"/>
    <property type="match status" value="1"/>
</dbReference>
<comment type="caution">
    <text evidence="7">The sequence shown here is derived from an EMBL/GenBank/DDBJ whole genome shotgun (WGS) entry which is preliminary data.</text>
</comment>
<proteinExistence type="inferred from homology"/>
<dbReference type="Pfam" id="PF00171">
    <property type="entry name" value="Aldedh"/>
    <property type="match status" value="1"/>
</dbReference>
<dbReference type="InterPro" id="IPR015590">
    <property type="entry name" value="Aldehyde_DH_dom"/>
</dbReference>
<dbReference type="InterPro" id="IPR029510">
    <property type="entry name" value="Ald_DH_CS_GLU"/>
</dbReference>
<evidence type="ECO:0000256" key="2">
    <source>
        <dbReference type="ARBA" id="ARBA00023002"/>
    </source>
</evidence>
<dbReference type="Proteomes" id="UP001240171">
    <property type="component" value="Unassembled WGS sequence"/>
</dbReference>
<evidence type="ECO:0000313" key="8">
    <source>
        <dbReference type="Proteomes" id="UP001240171"/>
    </source>
</evidence>
<keyword evidence="8" id="KW-1185">Reference proteome</keyword>
<evidence type="ECO:0000256" key="5">
    <source>
        <dbReference type="RuleBase" id="RU003345"/>
    </source>
</evidence>
<evidence type="ECO:0000256" key="1">
    <source>
        <dbReference type="ARBA" id="ARBA00009986"/>
    </source>
</evidence>
<dbReference type="RefSeq" id="WP_305023481.1">
    <property type="nucleotide sequence ID" value="NZ_JAUQTB010000003.1"/>
</dbReference>